<proteinExistence type="predicted"/>
<reference evidence="1 2" key="1">
    <citation type="submission" date="2015-09" db="EMBL/GenBank/DDBJ databases">
        <title>Draft genome sequence of Kouleothrix aurantiaca JCM 19913.</title>
        <authorList>
            <person name="Hemp J."/>
        </authorList>
    </citation>
    <scope>NUCLEOTIDE SEQUENCE [LARGE SCALE GENOMIC DNA]</scope>
    <source>
        <strain evidence="1 2">COM-B</strain>
    </source>
</reference>
<evidence type="ECO:0000313" key="1">
    <source>
        <dbReference type="EMBL" id="KPV53272.1"/>
    </source>
</evidence>
<evidence type="ECO:0000313" key="2">
    <source>
        <dbReference type="Proteomes" id="UP000050509"/>
    </source>
</evidence>
<protein>
    <submittedName>
        <fullName evidence="1">Uncharacterized protein</fullName>
    </submittedName>
</protein>
<keyword evidence="2" id="KW-1185">Reference proteome</keyword>
<dbReference type="AlphaFoldDB" id="A0A0P9DIM4"/>
<comment type="caution">
    <text evidence="1">The sequence shown here is derived from an EMBL/GenBank/DDBJ whole genome shotgun (WGS) entry which is preliminary data.</text>
</comment>
<organism evidence="1 2">
    <name type="scientific">Kouleothrix aurantiaca</name>
    <dbReference type="NCBI Taxonomy" id="186479"/>
    <lineage>
        <taxon>Bacteria</taxon>
        <taxon>Bacillati</taxon>
        <taxon>Chloroflexota</taxon>
        <taxon>Chloroflexia</taxon>
        <taxon>Chloroflexales</taxon>
        <taxon>Roseiflexineae</taxon>
        <taxon>Roseiflexaceae</taxon>
        <taxon>Kouleothrix</taxon>
    </lineage>
</organism>
<gene>
    <name evidence="1" type="ORF">SE17_10580</name>
</gene>
<accession>A0A0P9DIM4</accession>
<dbReference type="EMBL" id="LJCR01000296">
    <property type="protein sequence ID" value="KPV53272.1"/>
    <property type="molecule type" value="Genomic_DNA"/>
</dbReference>
<dbReference type="Proteomes" id="UP000050509">
    <property type="component" value="Unassembled WGS sequence"/>
</dbReference>
<sequence length="89" mass="10113">MTTSVERVFRTVQTLSPAEQLELIQVISQSLRQHYQQAASATIPEHVKRTAPVSDLEKLAADFWPEDESADAINAYVAEQRQNDRMKDL</sequence>
<name>A0A0P9DIM4_9CHLR</name>